<feature type="signal peptide" evidence="3">
    <location>
        <begin position="1"/>
        <end position="19"/>
    </location>
</feature>
<dbReference type="Proteomes" id="UP000760860">
    <property type="component" value="Unassembled WGS sequence"/>
</dbReference>
<dbReference type="GO" id="GO:0000272">
    <property type="term" value="P:polysaccharide catabolic process"/>
    <property type="evidence" value="ECO:0007669"/>
    <property type="project" value="UniProtKB-KW"/>
</dbReference>
<evidence type="ECO:0000256" key="2">
    <source>
        <dbReference type="RuleBase" id="RU361163"/>
    </source>
</evidence>
<dbReference type="Gene3D" id="2.60.120.180">
    <property type="match status" value="1"/>
</dbReference>
<dbReference type="EMBL" id="RCMV01000475">
    <property type="protein sequence ID" value="KAG3216579.1"/>
    <property type="molecule type" value="Genomic_DNA"/>
</dbReference>
<dbReference type="AlphaFoldDB" id="A0A329SU00"/>
<dbReference type="InterPro" id="IPR013319">
    <property type="entry name" value="GH11/12"/>
</dbReference>
<comment type="similarity">
    <text evidence="1 2">Belongs to the glycosyl hydrolase 12 (cellulase H) family.</text>
</comment>
<comment type="caution">
    <text evidence="10">The sequence shown here is derived from an EMBL/GenBank/DDBJ whole genome shotgun (WGS) entry which is preliminary data.</text>
</comment>
<dbReference type="Proteomes" id="UP000697107">
    <property type="component" value="Unassembled WGS sequence"/>
</dbReference>
<protein>
    <recommendedName>
        <fullName evidence="12">Concanavalin A-like lectin/glucanase domain</fullName>
    </recommendedName>
</protein>
<dbReference type="VEuPathDB" id="FungiDB:PC110_g4386"/>
<evidence type="ECO:0000313" key="7">
    <source>
        <dbReference type="EMBL" id="KAG2975239.1"/>
    </source>
</evidence>
<dbReference type="Proteomes" id="UP000688947">
    <property type="component" value="Unassembled WGS sequence"/>
</dbReference>
<dbReference type="Proteomes" id="UP000251314">
    <property type="component" value="Unassembled WGS sequence"/>
</dbReference>
<dbReference type="InterPro" id="IPR002594">
    <property type="entry name" value="GH12"/>
</dbReference>
<dbReference type="PANTHER" id="PTHR34002:SF9">
    <property type="entry name" value="XYLOGLUCAN-SPECIFIC ENDO-BETA-1,4-GLUCANASE A"/>
    <property type="match status" value="1"/>
</dbReference>
<dbReference type="SUPFAM" id="SSF49899">
    <property type="entry name" value="Concanavalin A-like lectins/glucanases"/>
    <property type="match status" value="1"/>
</dbReference>
<sequence>MKLPIAIIAASLINPPVFAETEFCGEWNSTETDDYILYNNLWGAFDDPNGSQCTGLDSVDGSTIAWHMSYSWAGTPYQVKSFPNAALKFDPVQLLYVKSIPAIIEYDFEYSENTIANVAFDLFTRPTIDGVVEYEVMVWPAALGGALPLSTSGKPIKTANIGNADFTLYQGMNGNMTVLSYVPDKMITSFSADLKKFFDELPENYAIAPTQYLTHVQGGAEILVGNGALTVFKYQAAVHAAPANPSYVANYIAHT</sequence>
<keyword evidence="3" id="KW-0732">Signal</keyword>
<evidence type="ECO:0000313" key="5">
    <source>
        <dbReference type="EMBL" id="KAG2908957.1"/>
    </source>
</evidence>
<gene>
    <name evidence="9" type="ORF">JG687_00010570</name>
    <name evidence="10" type="ORF">PC110_g4386</name>
    <name evidence="4" type="ORF">PC113_g14391</name>
    <name evidence="5" type="ORF">PC115_g13430</name>
    <name evidence="6" type="ORF">PC117_g9619</name>
    <name evidence="7" type="ORF">PC118_g14046</name>
    <name evidence="8" type="ORF">PC129_g12570</name>
</gene>
<dbReference type="EMBL" id="RCMK01000223">
    <property type="protein sequence ID" value="KAG2942834.1"/>
    <property type="molecule type" value="Genomic_DNA"/>
</dbReference>
<dbReference type="OrthoDB" id="89349at2759"/>
<dbReference type="EMBL" id="RCMI01000479">
    <property type="protein sequence ID" value="KAG2908957.1"/>
    <property type="molecule type" value="Genomic_DNA"/>
</dbReference>
<dbReference type="Pfam" id="PF01670">
    <property type="entry name" value="Glyco_hydro_12"/>
    <property type="match status" value="1"/>
</dbReference>
<evidence type="ECO:0000313" key="4">
    <source>
        <dbReference type="EMBL" id="KAG2853181.1"/>
    </source>
</evidence>
<dbReference type="PANTHER" id="PTHR34002">
    <property type="entry name" value="BLR1656 PROTEIN"/>
    <property type="match status" value="1"/>
</dbReference>
<dbReference type="Proteomes" id="UP000774804">
    <property type="component" value="Unassembled WGS sequence"/>
</dbReference>
<evidence type="ECO:0000313" key="8">
    <source>
        <dbReference type="EMBL" id="KAG3216579.1"/>
    </source>
</evidence>
<name>A0A329SU00_9STRA</name>
<dbReference type="EMBL" id="RCMG01000495">
    <property type="protein sequence ID" value="KAG2853181.1"/>
    <property type="molecule type" value="Genomic_DNA"/>
</dbReference>
<dbReference type="EMBL" id="JAENGZ010000605">
    <property type="protein sequence ID" value="KAG6956470.1"/>
    <property type="molecule type" value="Genomic_DNA"/>
</dbReference>
<evidence type="ECO:0000313" key="10">
    <source>
        <dbReference type="EMBL" id="RAW39386.1"/>
    </source>
</evidence>
<feature type="chain" id="PRO_5040068022" description="Concanavalin A-like lectin/glucanase domain" evidence="3">
    <location>
        <begin position="20"/>
        <end position="255"/>
    </location>
</feature>
<dbReference type="Proteomes" id="UP000735874">
    <property type="component" value="Unassembled WGS sequence"/>
</dbReference>
<organism evidence="10 11">
    <name type="scientific">Phytophthora cactorum</name>
    <dbReference type="NCBI Taxonomy" id="29920"/>
    <lineage>
        <taxon>Eukaryota</taxon>
        <taxon>Sar</taxon>
        <taxon>Stramenopiles</taxon>
        <taxon>Oomycota</taxon>
        <taxon>Peronosporomycetes</taxon>
        <taxon>Peronosporales</taxon>
        <taxon>Peronosporaceae</taxon>
        <taxon>Phytophthora</taxon>
    </lineage>
</organism>
<evidence type="ECO:0000313" key="11">
    <source>
        <dbReference type="Proteomes" id="UP000251314"/>
    </source>
</evidence>
<reference evidence="4" key="2">
    <citation type="submission" date="2018-10" db="EMBL/GenBank/DDBJ databases">
        <title>Effector identification in a new, highly contiguous assembly of the strawberry crown rot pathogen Phytophthora cactorum.</title>
        <authorList>
            <person name="Armitage A.D."/>
            <person name="Nellist C.F."/>
            <person name="Bates H."/>
            <person name="Vickerstaff R.J."/>
            <person name="Harrison R.J."/>
        </authorList>
    </citation>
    <scope>NUCLEOTIDE SEQUENCE</scope>
    <source>
        <strain evidence="4">15-7</strain>
        <strain evidence="5">4032</strain>
        <strain evidence="6">4040</strain>
        <strain evidence="7">P415</strain>
        <strain evidence="8">P421</strain>
    </source>
</reference>
<evidence type="ECO:0008006" key="12">
    <source>
        <dbReference type="Google" id="ProtNLM"/>
    </source>
</evidence>
<keyword evidence="2" id="KW-0326">Glycosidase</keyword>
<evidence type="ECO:0000256" key="1">
    <source>
        <dbReference type="ARBA" id="ARBA00005519"/>
    </source>
</evidence>
<evidence type="ECO:0000313" key="9">
    <source>
        <dbReference type="EMBL" id="KAG6956470.1"/>
    </source>
</evidence>
<dbReference type="EMBL" id="MJFZ01000067">
    <property type="protein sequence ID" value="RAW39386.1"/>
    <property type="molecule type" value="Genomic_DNA"/>
</dbReference>
<reference evidence="10 11" key="1">
    <citation type="submission" date="2018-01" db="EMBL/GenBank/DDBJ databases">
        <title>Draft genome of the strawberry crown rot pathogen Phytophthora cactorum.</title>
        <authorList>
            <person name="Armitage A.D."/>
            <person name="Lysoe E."/>
            <person name="Nellist C.F."/>
            <person name="Harrison R.J."/>
            <person name="Brurberg M.B."/>
        </authorList>
    </citation>
    <scope>NUCLEOTIDE SEQUENCE [LARGE SCALE GENOMIC DNA]</scope>
    <source>
        <strain evidence="10 11">10300</strain>
    </source>
</reference>
<dbReference type="InterPro" id="IPR013320">
    <property type="entry name" value="ConA-like_dom_sf"/>
</dbReference>
<keyword evidence="2" id="KW-0378">Hydrolase</keyword>
<keyword evidence="11" id="KW-1185">Reference proteome</keyword>
<reference evidence="9" key="3">
    <citation type="submission" date="2021-01" db="EMBL/GenBank/DDBJ databases">
        <title>Phytophthora aleatoria, a newly-described species from Pinus radiata is distinct from Phytophthora cactorum isolates based on comparative genomics.</title>
        <authorList>
            <person name="Mcdougal R."/>
            <person name="Panda P."/>
            <person name="Williams N."/>
            <person name="Studholme D.J."/>
        </authorList>
    </citation>
    <scope>NUCLEOTIDE SEQUENCE</scope>
    <source>
        <strain evidence="9">NZFS 3830</strain>
    </source>
</reference>
<dbReference type="EMBL" id="RCML01000500">
    <property type="protein sequence ID" value="KAG2975239.1"/>
    <property type="molecule type" value="Genomic_DNA"/>
</dbReference>
<evidence type="ECO:0000256" key="3">
    <source>
        <dbReference type="SAM" id="SignalP"/>
    </source>
</evidence>
<keyword evidence="2" id="KW-0624">Polysaccharide degradation</keyword>
<dbReference type="GO" id="GO:0008810">
    <property type="term" value="F:cellulase activity"/>
    <property type="evidence" value="ECO:0007669"/>
    <property type="project" value="InterPro"/>
</dbReference>
<proteinExistence type="inferred from homology"/>
<evidence type="ECO:0000313" key="6">
    <source>
        <dbReference type="EMBL" id="KAG2942834.1"/>
    </source>
</evidence>
<dbReference type="Proteomes" id="UP000736787">
    <property type="component" value="Unassembled WGS sequence"/>
</dbReference>
<keyword evidence="2" id="KW-0119">Carbohydrate metabolism</keyword>
<accession>A0A329SU00</accession>